<comment type="caution">
    <text evidence="2">The sequence shown here is derived from an EMBL/GenBank/DDBJ whole genome shotgun (WGS) entry which is preliminary data.</text>
</comment>
<proteinExistence type="predicted"/>
<sequence>MADSNRAHSWMAECTSCHGDACAPGDSTRLHNFQVIDCETRRVTSGPTPCAYVALSYVWGSRSKDDAEYIFPNLPERLPATIEDAIVVTKRLGYQYIWIDRYCINQNDPDDKMRQILQMGAIYAAAQVTIVAASGDGPQHGLPGVRQPRDVSTPYGEVVRSVALVLTSVAAGYSVFDSPWASRAWTIQEGYLSRRRLFFTDRTMLYVCG</sequence>
<dbReference type="EMBL" id="ML978202">
    <property type="protein sequence ID" value="KAF2029276.1"/>
    <property type="molecule type" value="Genomic_DNA"/>
</dbReference>
<evidence type="ECO:0000313" key="3">
    <source>
        <dbReference type="Proteomes" id="UP000799777"/>
    </source>
</evidence>
<dbReference type="InterPro" id="IPR010730">
    <property type="entry name" value="HET"/>
</dbReference>
<dbReference type="PANTHER" id="PTHR33112:SF1">
    <property type="entry name" value="HETEROKARYON INCOMPATIBILITY DOMAIN-CONTAINING PROTEIN"/>
    <property type="match status" value="1"/>
</dbReference>
<evidence type="ECO:0000313" key="2">
    <source>
        <dbReference type="EMBL" id="KAF2029276.1"/>
    </source>
</evidence>
<keyword evidence="3" id="KW-1185">Reference proteome</keyword>
<accession>A0A9P4H6U8</accession>
<feature type="domain" description="Heterokaryon incompatibility" evidence="1">
    <location>
        <begin position="52"/>
        <end position="189"/>
    </location>
</feature>
<dbReference type="AlphaFoldDB" id="A0A9P4H6U8"/>
<gene>
    <name evidence="2" type="ORF">EK21DRAFT_68013</name>
</gene>
<dbReference type="OrthoDB" id="5428863at2759"/>
<protein>
    <submittedName>
        <fullName evidence="2">HET-domain-containing protein</fullName>
    </submittedName>
</protein>
<evidence type="ECO:0000259" key="1">
    <source>
        <dbReference type="Pfam" id="PF06985"/>
    </source>
</evidence>
<dbReference type="PANTHER" id="PTHR33112">
    <property type="entry name" value="DOMAIN PROTEIN, PUTATIVE-RELATED"/>
    <property type="match status" value="1"/>
</dbReference>
<dbReference type="Proteomes" id="UP000799777">
    <property type="component" value="Unassembled WGS sequence"/>
</dbReference>
<organism evidence="2 3">
    <name type="scientific">Setomelanomma holmii</name>
    <dbReference type="NCBI Taxonomy" id="210430"/>
    <lineage>
        <taxon>Eukaryota</taxon>
        <taxon>Fungi</taxon>
        <taxon>Dikarya</taxon>
        <taxon>Ascomycota</taxon>
        <taxon>Pezizomycotina</taxon>
        <taxon>Dothideomycetes</taxon>
        <taxon>Pleosporomycetidae</taxon>
        <taxon>Pleosporales</taxon>
        <taxon>Pleosporineae</taxon>
        <taxon>Phaeosphaeriaceae</taxon>
        <taxon>Setomelanomma</taxon>
    </lineage>
</organism>
<feature type="non-terminal residue" evidence="2">
    <location>
        <position position="209"/>
    </location>
</feature>
<name>A0A9P4H6U8_9PLEO</name>
<reference evidence="2" key="1">
    <citation type="journal article" date="2020" name="Stud. Mycol.">
        <title>101 Dothideomycetes genomes: a test case for predicting lifestyles and emergence of pathogens.</title>
        <authorList>
            <person name="Haridas S."/>
            <person name="Albert R."/>
            <person name="Binder M."/>
            <person name="Bloem J."/>
            <person name="Labutti K."/>
            <person name="Salamov A."/>
            <person name="Andreopoulos B."/>
            <person name="Baker S."/>
            <person name="Barry K."/>
            <person name="Bills G."/>
            <person name="Bluhm B."/>
            <person name="Cannon C."/>
            <person name="Castanera R."/>
            <person name="Culley D."/>
            <person name="Daum C."/>
            <person name="Ezra D."/>
            <person name="Gonzalez J."/>
            <person name="Henrissat B."/>
            <person name="Kuo A."/>
            <person name="Liang C."/>
            <person name="Lipzen A."/>
            <person name="Lutzoni F."/>
            <person name="Magnuson J."/>
            <person name="Mondo S."/>
            <person name="Nolan M."/>
            <person name="Ohm R."/>
            <person name="Pangilinan J."/>
            <person name="Park H.-J."/>
            <person name="Ramirez L."/>
            <person name="Alfaro M."/>
            <person name="Sun H."/>
            <person name="Tritt A."/>
            <person name="Yoshinaga Y."/>
            <person name="Zwiers L.-H."/>
            <person name="Turgeon B."/>
            <person name="Goodwin S."/>
            <person name="Spatafora J."/>
            <person name="Crous P."/>
            <person name="Grigoriev I."/>
        </authorList>
    </citation>
    <scope>NUCLEOTIDE SEQUENCE</scope>
    <source>
        <strain evidence="2">CBS 110217</strain>
    </source>
</reference>
<dbReference type="Pfam" id="PF06985">
    <property type="entry name" value="HET"/>
    <property type="match status" value="1"/>
</dbReference>